<name>A0A1Z1MDT5_9FLOR</name>
<keyword evidence="2" id="KW-0934">Plastid</keyword>
<organism evidence="2">
    <name type="scientific">Chondria sp.</name>
    <name type="common">in: red algae</name>
    <dbReference type="NCBI Taxonomy" id="1982705"/>
    <lineage>
        <taxon>Eukaryota</taxon>
        <taxon>Rhodophyta</taxon>
        <taxon>Florideophyceae</taxon>
        <taxon>Rhodymeniophycidae</taxon>
        <taxon>Ceramiales</taxon>
        <taxon>Rhodomelaceae</taxon>
        <taxon>Chondrieae</taxon>
        <taxon>Chondria</taxon>
    </lineage>
</organism>
<reference evidence="2" key="1">
    <citation type="journal article" date="2017" name="J. Phycol.">
        <title>Analysis of chloroplast genomes and a supermatrix inform reclassification of the Rhodomelaceae (Rhodophyta).</title>
        <authorList>
            <person name="Diaz-Tapia P."/>
            <person name="Maggs C.A."/>
            <person name="West J.A."/>
            <person name="Verbruggen H."/>
        </authorList>
    </citation>
    <scope>NUCLEOTIDE SEQUENCE</scope>
    <source>
        <strain evidence="2">PD745</strain>
    </source>
</reference>
<geneLocation type="chloroplast" evidence="2"/>
<proteinExistence type="predicted"/>
<evidence type="ECO:0000313" key="2">
    <source>
        <dbReference type="EMBL" id="ARW64126.1"/>
    </source>
</evidence>
<keyword evidence="1" id="KW-1133">Transmembrane helix</keyword>
<sequence>MMIQCYNYIYKLSLSTNVSLYYYHIIVVLFINVITFINVIHLLIRYIMQFFRIDMIN</sequence>
<dbReference type="AlphaFoldDB" id="A0A1Z1MDT5"/>
<accession>A0A1Z1MDT5</accession>
<keyword evidence="1" id="KW-0472">Membrane</keyword>
<dbReference type="EMBL" id="MF101431">
    <property type="protein sequence ID" value="ARW64126.1"/>
    <property type="molecule type" value="Genomic_DNA"/>
</dbReference>
<evidence type="ECO:0000256" key="1">
    <source>
        <dbReference type="SAM" id="Phobius"/>
    </source>
</evidence>
<keyword evidence="2" id="KW-0150">Chloroplast</keyword>
<feature type="transmembrane region" description="Helical" evidence="1">
    <location>
        <begin position="20"/>
        <end position="44"/>
    </location>
</feature>
<keyword evidence="1" id="KW-0812">Transmembrane</keyword>
<gene>
    <name evidence="2" type="primary">orf57</name>
</gene>
<protein>
    <submittedName>
        <fullName evidence="2">Uncharacterized protein</fullName>
    </submittedName>
</protein>